<dbReference type="Pfam" id="PF06699">
    <property type="entry name" value="PIG-F"/>
    <property type="match status" value="1"/>
</dbReference>
<evidence type="ECO:0000256" key="2">
    <source>
        <dbReference type="ARBA" id="ARBA00004687"/>
    </source>
</evidence>
<comment type="caution">
    <text evidence="9">The sequence shown here is derived from an EMBL/GenBank/DDBJ whole genome shotgun (WGS) entry which is preliminary data.</text>
</comment>
<dbReference type="AlphaFoldDB" id="A0A9N8VWZ7"/>
<evidence type="ECO:0000256" key="5">
    <source>
        <dbReference type="ARBA" id="ARBA00022824"/>
    </source>
</evidence>
<gene>
    <name evidence="9" type="ORF">FCALED_LOCUS2142</name>
</gene>
<comment type="pathway">
    <text evidence="2">Glycolipid biosynthesis; glycosylphosphatidylinositol-anchor biosynthesis.</text>
</comment>
<evidence type="ECO:0000256" key="7">
    <source>
        <dbReference type="ARBA" id="ARBA00023136"/>
    </source>
</evidence>
<comment type="subcellular location">
    <subcellularLocation>
        <location evidence="1">Endoplasmic reticulum membrane</location>
        <topology evidence="1">Multi-pass membrane protein</topology>
    </subcellularLocation>
</comment>
<keyword evidence="3" id="KW-0337">GPI-anchor biosynthesis</keyword>
<evidence type="ECO:0000256" key="3">
    <source>
        <dbReference type="ARBA" id="ARBA00022502"/>
    </source>
</evidence>
<name>A0A9N8VWZ7_9GLOM</name>
<keyword evidence="6 8" id="KW-1133">Transmembrane helix</keyword>
<evidence type="ECO:0000313" key="9">
    <source>
        <dbReference type="EMBL" id="CAG8469317.1"/>
    </source>
</evidence>
<proteinExistence type="predicted"/>
<accession>A0A9N8VWZ7</accession>
<dbReference type="EMBL" id="CAJVPQ010000311">
    <property type="protein sequence ID" value="CAG8469317.1"/>
    <property type="molecule type" value="Genomic_DNA"/>
</dbReference>
<feature type="transmembrane region" description="Helical" evidence="8">
    <location>
        <begin position="135"/>
        <end position="156"/>
    </location>
</feature>
<protein>
    <submittedName>
        <fullName evidence="9">5657_t:CDS:1</fullName>
    </submittedName>
</protein>
<keyword evidence="7 8" id="KW-0472">Membrane</keyword>
<sequence>MTSRVRNASSSSSLEIPNSINYADNSIKFQLKTHGVITFTQLMLSTLCLFHFPQHKLFENSVESLKTTNISLFFIQFTIEIIRWFVYLDSDASNVGYETKKKFKNLFNDFIKKKGKEYFHPRLHLIPMVHIGQEYFLISRTIIGAWAGAIVIPLDWDRPWQVWPISCVLSSYIGHVVGSILSLIVCYFNPESSALQKKRE</sequence>
<keyword evidence="5" id="KW-0256">Endoplasmic reticulum</keyword>
<reference evidence="9" key="1">
    <citation type="submission" date="2021-06" db="EMBL/GenBank/DDBJ databases">
        <authorList>
            <person name="Kallberg Y."/>
            <person name="Tangrot J."/>
            <person name="Rosling A."/>
        </authorList>
    </citation>
    <scope>NUCLEOTIDE SEQUENCE</scope>
    <source>
        <strain evidence="9">UK204</strain>
    </source>
</reference>
<dbReference type="Proteomes" id="UP000789570">
    <property type="component" value="Unassembled WGS sequence"/>
</dbReference>
<feature type="transmembrane region" description="Helical" evidence="8">
    <location>
        <begin position="162"/>
        <end position="188"/>
    </location>
</feature>
<evidence type="ECO:0000313" key="10">
    <source>
        <dbReference type="Proteomes" id="UP000789570"/>
    </source>
</evidence>
<evidence type="ECO:0000256" key="8">
    <source>
        <dbReference type="SAM" id="Phobius"/>
    </source>
</evidence>
<keyword evidence="10" id="KW-1185">Reference proteome</keyword>
<dbReference type="OrthoDB" id="17366at2759"/>
<evidence type="ECO:0000256" key="6">
    <source>
        <dbReference type="ARBA" id="ARBA00022989"/>
    </source>
</evidence>
<dbReference type="InterPro" id="IPR009580">
    <property type="entry name" value="GPI_biosynthesis_protein_Pig-F"/>
</dbReference>
<keyword evidence="4 8" id="KW-0812">Transmembrane</keyword>
<dbReference type="GO" id="GO:0005789">
    <property type="term" value="C:endoplasmic reticulum membrane"/>
    <property type="evidence" value="ECO:0007669"/>
    <property type="project" value="UniProtKB-SubCell"/>
</dbReference>
<evidence type="ECO:0000256" key="1">
    <source>
        <dbReference type="ARBA" id="ARBA00004477"/>
    </source>
</evidence>
<dbReference type="GO" id="GO:0006506">
    <property type="term" value="P:GPI anchor biosynthetic process"/>
    <property type="evidence" value="ECO:0007669"/>
    <property type="project" value="UniProtKB-KW"/>
</dbReference>
<evidence type="ECO:0000256" key="4">
    <source>
        <dbReference type="ARBA" id="ARBA00022692"/>
    </source>
</evidence>
<organism evidence="9 10">
    <name type="scientific">Funneliformis caledonium</name>
    <dbReference type="NCBI Taxonomy" id="1117310"/>
    <lineage>
        <taxon>Eukaryota</taxon>
        <taxon>Fungi</taxon>
        <taxon>Fungi incertae sedis</taxon>
        <taxon>Mucoromycota</taxon>
        <taxon>Glomeromycotina</taxon>
        <taxon>Glomeromycetes</taxon>
        <taxon>Glomerales</taxon>
        <taxon>Glomeraceae</taxon>
        <taxon>Funneliformis</taxon>
    </lineage>
</organism>